<sequence>MKSSSVKYFVLAGVLATFVAGCGSSSNDTDDTSPEPSTTTIFGPVDSISVGEQTITVNGYQLETTQASVSYEDNILTTSAITQGTQVEIETLNASAQEIELDPAVTGIVTAIQADHIVVNGEAFYFDQLSDNIAIGSWVMISAKQQSDASWLVSSIDNPLELTTSEVEGRISSLNIDAHQFNIGTIIVNYSNAEFDDKNTLQVGLWVEVFGQYSNHMLDAIDIDIENQHDYHGAEVEGTVTWVNSEQSHFELNGHTKIKITAETRFEDGSQSDLSIGDILNVDLIEKNQALLATEIDFESQQTPVSKSFSLEGLAQIDGETFMINHIEFALDAGTYFDDGLTLASLNNTWVEIEGIESISHPDDTLWLVKEVDKEQQEQHIDLEGPVENNTLWNYASSDNSLSQFNGQWVEVECQLNGDDLLGCKRD</sequence>
<reference evidence="3 4" key="1">
    <citation type="submission" date="2016-03" db="EMBL/GenBank/DDBJ databases">
        <title>Complete genome sequence of Shewanella psychrophila WP2, a deep sea bacterium isolated from west Pacific sediment.</title>
        <authorList>
            <person name="Xu G."/>
            <person name="Jian H."/>
        </authorList>
    </citation>
    <scope>NUCLEOTIDE SEQUENCE [LARGE SCALE GENOMIC DNA]</scope>
    <source>
        <strain evidence="3 4">WP2</strain>
    </source>
</reference>
<dbReference type="OrthoDB" id="5592950at2"/>
<keyword evidence="4" id="KW-1185">Reference proteome</keyword>
<protein>
    <recommendedName>
        <fullName evidence="2">DUF5666 domain-containing protein</fullName>
    </recommendedName>
</protein>
<dbReference type="RefSeq" id="WP_077752173.1">
    <property type="nucleotide sequence ID" value="NZ_CP014782.1"/>
</dbReference>
<proteinExistence type="predicted"/>
<evidence type="ECO:0000256" key="1">
    <source>
        <dbReference type="SAM" id="SignalP"/>
    </source>
</evidence>
<evidence type="ECO:0000313" key="4">
    <source>
        <dbReference type="Proteomes" id="UP000189545"/>
    </source>
</evidence>
<dbReference type="EMBL" id="CP014782">
    <property type="protein sequence ID" value="AQS36942.1"/>
    <property type="molecule type" value="Genomic_DNA"/>
</dbReference>
<dbReference type="Proteomes" id="UP000189545">
    <property type="component" value="Chromosome"/>
</dbReference>
<dbReference type="PROSITE" id="PS51257">
    <property type="entry name" value="PROKAR_LIPOPROTEIN"/>
    <property type="match status" value="1"/>
</dbReference>
<dbReference type="Pfam" id="PF18914">
    <property type="entry name" value="DUF5666"/>
    <property type="match status" value="5"/>
</dbReference>
<keyword evidence="1" id="KW-0732">Signal</keyword>
<evidence type="ECO:0000313" key="3">
    <source>
        <dbReference type="EMBL" id="AQS36942.1"/>
    </source>
</evidence>
<accession>A0A1S6HN61</accession>
<feature type="signal peptide" evidence="1">
    <location>
        <begin position="1"/>
        <end position="22"/>
    </location>
</feature>
<dbReference type="AlphaFoldDB" id="A0A1S6HN61"/>
<feature type="domain" description="DUF5666" evidence="2">
    <location>
        <begin position="43"/>
        <end position="94"/>
    </location>
</feature>
<organism evidence="3 4">
    <name type="scientific">Shewanella psychrophila</name>
    <dbReference type="NCBI Taxonomy" id="225848"/>
    <lineage>
        <taxon>Bacteria</taxon>
        <taxon>Pseudomonadati</taxon>
        <taxon>Pseudomonadota</taxon>
        <taxon>Gammaproteobacteria</taxon>
        <taxon>Alteromonadales</taxon>
        <taxon>Shewanellaceae</taxon>
        <taxon>Shewanella</taxon>
    </lineage>
</organism>
<feature type="domain" description="DUF5666" evidence="2">
    <location>
        <begin position="316"/>
        <end position="357"/>
    </location>
</feature>
<feature type="domain" description="DUF5666" evidence="2">
    <location>
        <begin position="168"/>
        <end position="223"/>
    </location>
</feature>
<feature type="domain" description="DUF5666" evidence="2">
    <location>
        <begin position="106"/>
        <end position="152"/>
    </location>
</feature>
<dbReference type="STRING" id="225848.Sps_01778"/>
<feature type="chain" id="PRO_5012210326" description="DUF5666 domain-containing protein" evidence="1">
    <location>
        <begin position="23"/>
        <end position="427"/>
    </location>
</feature>
<dbReference type="KEGG" id="spsw:Sps_01778"/>
<gene>
    <name evidence="3" type="ORF">Sps_01778</name>
</gene>
<dbReference type="InterPro" id="IPR043724">
    <property type="entry name" value="DUF5666"/>
</dbReference>
<feature type="domain" description="DUF5666" evidence="2">
    <location>
        <begin position="237"/>
        <end position="296"/>
    </location>
</feature>
<evidence type="ECO:0000259" key="2">
    <source>
        <dbReference type="Pfam" id="PF18914"/>
    </source>
</evidence>
<name>A0A1S6HN61_9GAMM</name>